<keyword evidence="7 12" id="KW-0732">Signal</keyword>
<dbReference type="GO" id="GO:0004222">
    <property type="term" value="F:metalloendopeptidase activity"/>
    <property type="evidence" value="ECO:0007669"/>
    <property type="project" value="InterPro"/>
</dbReference>
<evidence type="ECO:0000256" key="11">
    <source>
        <dbReference type="ARBA" id="ARBA00023145"/>
    </source>
</evidence>
<dbReference type="PANTHER" id="PTHR33478:SF1">
    <property type="entry name" value="EXTRACELLULAR METALLOPROTEINASE MEP"/>
    <property type="match status" value="1"/>
</dbReference>
<dbReference type="InterPro" id="IPR050371">
    <property type="entry name" value="Fungal_virulence_M36"/>
</dbReference>
<comment type="similarity">
    <text evidence="3">Belongs to the peptidase M36 family.</text>
</comment>
<dbReference type="InterPro" id="IPR001842">
    <property type="entry name" value="Peptidase_M36"/>
</dbReference>
<dbReference type="Pfam" id="PF02128">
    <property type="entry name" value="Peptidase_M36"/>
    <property type="match status" value="1"/>
</dbReference>
<keyword evidence="4" id="KW-0964">Secreted</keyword>
<dbReference type="GO" id="GO:0008270">
    <property type="term" value="F:zinc ion binding"/>
    <property type="evidence" value="ECO:0007669"/>
    <property type="project" value="InterPro"/>
</dbReference>
<dbReference type="GO" id="GO:0006508">
    <property type="term" value="P:proteolysis"/>
    <property type="evidence" value="ECO:0007669"/>
    <property type="project" value="UniProtKB-KW"/>
</dbReference>
<evidence type="ECO:0000256" key="3">
    <source>
        <dbReference type="ARBA" id="ARBA00006006"/>
    </source>
</evidence>
<evidence type="ECO:0000313" key="18">
    <source>
        <dbReference type="Proteomes" id="UP000199021"/>
    </source>
</evidence>
<feature type="signal peptide" evidence="12">
    <location>
        <begin position="1"/>
        <end position="21"/>
    </location>
</feature>
<dbReference type="SUPFAM" id="SSF52025">
    <property type="entry name" value="PA domain"/>
    <property type="match status" value="1"/>
</dbReference>
<dbReference type="SUPFAM" id="SSF55486">
    <property type="entry name" value="Metalloproteases ('zincins'), catalytic domain"/>
    <property type="match status" value="1"/>
</dbReference>
<dbReference type="STRING" id="478744.SAMN05444359_108188"/>
<comment type="cofactor">
    <cofactor evidence="1">
        <name>Zn(2+)</name>
        <dbReference type="ChEBI" id="CHEBI:29105"/>
    </cofactor>
</comment>
<dbReference type="NCBIfam" id="TIGR01451">
    <property type="entry name" value="B_ant_repeat"/>
    <property type="match status" value="1"/>
</dbReference>
<dbReference type="InterPro" id="IPR011096">
    <property type="entry name" value="FTP_domain"/>
</dbReference>
<evidence type="ECO:0000256" key="4">
    <source>
        <dbReference type="ARBA" id="ARBA00022525"/>
    </source>
</evidence>
<protein>
    <submittedName>
        <fullName evidence="17">Conserved repeat domain-containing protein/Por secretion system C-terminal sorting domain-containing protein</fullName>
    </submittedName>
</protein>
<dbReference type="Proteomes" id="UP000199021">
    <property type="component" value="Unassembled WGS sequence"/>
</dbReference>
<dbReference type="NCBIfam" id="TIGR04183">
    <property type="entry name" value="Por_Secre_tail"/>
    <property type="match status" value="1"/>
</dbReference>
<accession>A0A1H9FD14</accession>
<dbReference type="CDD" id="cd04818">
    <property type="entry name" value="PA_subtilisin_1"/>
    <property type="match status" value="1"/>
</dbReference>
<dbReference type="Pfam" id="PF02225">
    <property type="entry name" value="PA"/>
    <property type="match status" value="1"/>
</dbReference>
<dbReference type="OrthoDB" id="5377264at2"/>
<feature type="domain" description="FTP" evidence="15">
    <location>
        <begin position="47"/>
        <end position="93"/>
    </location>
</feature>
<dbReference type="InterPro" id="IPR026444">
    <property type="entry name" value="Secre_tail"/>
</dbReference>
<evidence type="ECO:0000259" key="14">
    <source>
        <dbReference type="Pfam" id="PF02225"/>
    </source>
</evidence>
<dbReference type="Pfam" id="PF07504">
    <property type="entry name" value="FTP"/>
    <property type="match status" value="1"/>
</dbReference>
<dbReference type="Pfam" id="PF20773">
    <property type="entry name" value="InhA-like_MAM"/>
    <property type="match status" value="1"/>
</dbReference>
<keyword evidence="6" id="KW-0479">Metal-binding</keyword>
<sequence length="1183" mass="127523">MRIFPTLFSLLLLLGTATLVAQNDGQAAIDYLRNKHEDLGLTAEDVAELEITDNYVSPGGVRHIYVNQQYRGLSVNNAQVILHFRGDQLVASNNGFVANLADYGLPLAPAVSAQQAISEAVNTVSPTFGNAVLLSETDGEMSFSWSAVSQKPLLAKLMILPTDEGARLAWRIVIDQHADRADYWLMMIDATDGRILDKDNLVLKCDFGTPHHTHNYNTACAKTDATAELPVHEQLIESFAKTTTVADGASYRVFPFGEESPLHSDGRVLEVDPADSIASPFGWHDTNGLDGPEFTITRGNNVYAYPDRDDNDDTPDPGIFADGGDELVFDYYFADEENEDTILNASLTQVFYTTNKVHDWLYHAGFDEEGGNFQRNNYKGGGVDRDPIMAEAQDGSGTNNANFFTPEDGQSGVMQMFLWEETGNIMTVTEPASVSGPYTTGTAGFGPVIGSIPTTGQLVEVAPALACDPVTNGNEIAGKMALITRGTCNFSLKVFNAQEAGAVGVVICNDAMEGSPDGRGGTIGMSNGNPELTVTIPSVFLSFENCQPLRVSLAANDSISVTFRSTAPPPRDGDFDNGIVAHEIGHGVSNRLVGGPSNIGCVFNGESLGEGWSDFFTLASTPQTLVDNPDGSEPRGIGNYSTRGAIDGAGIREKRYSTDFAINDFTYDNFITANNASPHNRGEVWAVTLWDLYWAMTEEYGYDDDLIHGTGGNNKAVELVIEGMKATRCGPGAIDARDGILQADELINDGANQCLIWEVFARRGMGFSADQGSAEDPTDNVEAFDLSPYCIGGVHLTKTADVDVINAGEGVTYTLKATNFRDSVTSTVTITDQIPAGMTFEEGSVRGNDNFTVEGNTITFNVGEMEFEDEETIIYSVTSDPELGSTSYFFDGSEDGDDNWELESLDGNVLWEQTDTTPYEGVLAWYIVNVPSVQDQVLRTFQPVPVTGDNPALRFFTKYETEAGWDAGIVEVSTDNSTWTRVPDNFVRGGYRGEISADGSAALQGTTSFWGNSGGYVENIIDLSAYANQSIYFRFRFISDAAVNARGWWIDNIELLDVVNYESAAILTSDQGDNFRAEVGNLGVLALGGDATDTDDPQLGQTQVSVFPNPANEVVNVNITAERAGEATVQLFSIDGRAVFTNTLNLAPGATLTTINTSSLPAGVYVVQVTGDSRVSTTKVTIQ</sequence>
<dbReference type="InterPro" id="IPR001434">
    <property type="entry name" value="OmcB-like_DUF11"/>
</dbReference>
<dbReference type="GO" id="GO:0005615">
    <property type="term" value="C:extracellular space"/>
    <property type="evidence" value="ECO:0007669"/>
    <property type="project" value="InterPro"/>
</dbReference>
<evidence type="ECO:0000259" key="16">
    <source>
        <dbReference type="Pfam" id="PF18962"/>
    </source>
</evidence>
<dbReference type="Gene3D" id="1.10.390.10">
    <property type="entry name" value="Neutral Protease Domain 2"/>
    <property type="match status" value="1"/>
</dbReference>
<evidence type="ECO:0000256" key="1">
    <source>
        <dbReference type="ARBA" id="ARBA00001947"/>
    </source>
</evidence>
<organism evidence="17 18">
    <name type="scientific">Neolewinella agarilytica</name>
    <dbReference type="NCBI Taxonomy" id="478744"/>
    <lineage>
        <taxon>Bacteria</taxon>
        <taxon>Pseudomonadati</taxon>
        <taxon>Bacteroidota</taxon>
        <taxon>Saprospiria</taxon>
        <taxon>Saprospirales</taxon>
        <taxon>Lewinellaceae</taxon>
        <taxon>Neolewinella</taxon>
    </lineage>
</organism>
<evidence type="ECO:0000259" key="13">
    <source>
        <dbReference type="Pfam" id="PF01345"/>
    </source>
</evidence>
<feature type="domain" description="Secretion system C-terminal sorting" evidence="16">
    <location>
        <begin position="1106"/>
        <end position="1182"/>
    </location>
</feature>
<evidence type="ECO:0000256" key="9">
    <source>
        <dbReference type="ARBA" id="ARBA00022833"/>
    </source>
</evidence>
<keyword evidence="5" id="KW-0645">Protease</keyword>
<evidence type="ECO:0000313" key="17">
    <source>
        <dbReference type="EMBL" id="SEQ35820.1"/>
    </source>
</evidence>
<keyword evidence="10" id="KW-0482">Metalloprotease</keyword>
<evidence type="ECO:0000256" key="5">
    <source>
        <dbReference type="ARBA" id="ARBA00022670"/>
    </source>
</evidence>
<reference evidence="18" key="1">
    <citation type="submission" date="2016-10" db="EMBL/GenBank/DDBJ databases">
        <authorList>
            <person name="Varghese N."/>
            <person name="Submissions S."/>
        </authorList>
    </citation>
    <scope>NUCLEOTIDE SEQUENCE [LARGE SCALE GENOMIC DNA]</scope>
    <source>
        <strain evidence="18">DSM 24740</strain>
    </source>
</reference>
<dbReference type="Gene3D" id="3.50.30.30">
    <property type="match status" value="1"/>
</dbReference>
<evidence type="ECO:0000256" key="2">
    <source>
        <dbReference type="ARBA" id="ARBA00004613"/>
    </source>
</evidence>
<evidence type="ECO:0000256" key="12">
    <source>
        <dbReference type="SAM" id="SignalP"/>
    </source>
</evidence>
<dbReference type="PANTHER" id="PTHR33478">
    <property type="entry name" value="EXTRACELLULAR METALLOPROTEINASE MEP"/>
    <property type="match status" value="1"/>
</dbReference>
<dbReference type="AlphaFoldDB" id="A0A1H9FD14"/>
<dbReference type="InterPro" id="IPR047589">
    <property type="entry name" value="DUF11_rpt"/>
</dbReference>
<feature type="domain" description="PA" evidence="14">
    <location>
        <begin position="455"/>
        <end position="547"/>
    </location>
</feature>
<dbReference type="Gene3D" id="3.10.170.10">
    <property type="match status" value="1"/>
</dbReference>
<keyword evidence="8" id="KW-0378">Hydrolase</keyword>
<dbReference type="RefSeq" id="WP_090167665.1">
    <property type="nucleotide sequence ID" value="NZ_FOFB01000008.1"/>
</dbReference>
<dbReference type="CDD" id="cd09596">
    <property type="entry name" value="M36"/>
    <property type="match status" value="1"/>
</dbReference>
<proteinExistence type="inferred from homology"/>
<keyword evidence="11" id="KW-0865">Zymogen</keyword>
<evidence type="ECO:0000259" key="15">
    <source>
        <dbReference type="Pfam" id="PF07504"/>
    </source>
</evidence>
<evidence type="ECO:0000256" key="10">
    <source>
        <dbReference type="ARBA" id="ARBA00023049"/>
    </source>
</evidence>
<dbReference type="InterPro" id="IPR027268">
    <property type="entry name" value="Peptidase_M4/M1_CTD_sf"/>
</dbReference>
<comment type="subcellular location">
    <subcellularLocation>
        <location evidence="2">Secreted</location>
    </subcellularLocation>
</comment>
<dbReference type="Pfam" id="PF01345">
    <property type="entry name" value="DUF11"/>
    <property type="match status" value="1"/>
</dbReference>
<keyword evidence="9" id="KW-0862">Zinc</keyword>
<keyword evidence="18" id="KW-1185">Reference proteome</keyword>
<evidence type="ECO:0000256" key="6">
    <source>
        <dbReference type="ARBA" id="ARBA00022723"/>
    </source>
</evidence>
<gene>
    <name evidence="17" type="ORF">SAMN05444359_108188</name>
</gene>
<dbReference type="InterPro" id="IPR046450">
    <property type="entry name" value="PA_dom_sf"/>
</dbReference>
<evidence type="ECO:0000256" key="7">
    <source>
        <dbReference type="ARBA" id="ARBA00022729"/>
    </source>
</evidence>
<feature type="chain" id="PRO_5011738057" evidence="12">
    <location>
        <begin position="22"/>
        <end position="1183"/>
    </location>
</feature>
<name>A0A1H9FD14_9BACT</name>
<feature type="domain" description="DUF11" evidence="13">
    <location>
        <begin position="795"/>
        <end position="879"/>
    </location>
</feature>
<dbReference type="Gene3D" id="2.60.40.740">
    <property type="match status" value="1"/>
</dbReference>
<dbReference type="Pfam" id="PF18962">
    <property type="entry name" value="Por_Secre_tail"/>
    <property type="match status" value="1"/>
</dbReference>
<dbReference type="EMBL" id="FOFB01000008">
    <property type="protein sequence ID" value="SEQ35820.1"/>
    <property type="molecule type" value="Genomic_DNA"/>
</dbReference>
<evidence type="ECO:0000256" key="8">
    <source>
        <dbReference type="ARBA" id="ARBA00022801"/>
    </source>
</evidence>
<dbReference type="InterPro" id="IPR003137">
    <property type="entry name" value="PA_domain"/>
</dbReference>
<dbReference type="InParanoid" id="A0A1H9FD14"/>